<proteinExistence type="predicted"/>
<sequence length="77" mass="8914">MKPNRSPSQPDWQIPCLRQEKYSVLFCHFRFDKEVTERTTFSTSSQSAKHDTEKEDIIHDLDAQWPLIGGVPSHLDG</sequence>
<accession>A0A5S9X132</accession>
<evidence type="ECO:0000313" key="2">
    <source>
        <dbReference type="Proteomes" id="UP000434276"/>
    </source>
</evidence>
<protein>
    <submittedName>
        <fullName evidence="1">Uncharacterized protein</fullName>
    </submittedName>
</protein>
<dbReference type="AlphaFoldDB" id="A0A5S9X132"/>
<dbReference type="EMBL" id="CACSHJ010000088">
    <property type="protein sequence ID" value="CAA0371061.1"/>
    <property type="molecule type" value="Genomic_DNA"/>
</dbReference>
<reference evidence="1 2" key="1">
    <citation type="submission" date="2019-12" db="EMBL/GenBank/DDBJ databases">
        <authorList>
            <person name="Jiao W.-B."/>
            <person name="Schneeberger K."/>
        </authorList>
    </citation>
    <scope>NUCLEOTIDE SEQUENCE [LARGE SCALE GENOMIC DNA]</scope>
    <source>
        <strain evidence="2">cv. C24</strain>
    </source>
</reference>
<gene>
    <name evidence="1" type="ORF">C24_LOCUS8711</name>
</gene>
<evidence type="ECO:0000313" key="1">
    <source>
        <dbReference type="EMBL" id="CAA0371061.1"/>
    </source>
</evidence>
<dbReference type="Proteomes" id="UP000434276">
    <property type="component" value="Unassembled WGS sequence"/>
</dbReference>
<organism evidence="1 2">
    <name type="scientific">Arabidopsis thaliana</name>
    <name type="common">Mouse-ear cress</name>
    <dbReference type="NCBI Taxonomy" id="3702"/>
    <lineage>
        <taxon>Eukaryota</taxon>
        <taxon>Viridiplantae</taxon>
        <taxon>Streptophyta</taxon>
        <taxon>Embryophyta</taxon>
        <taxon>Tracheophyta</taxon>
        <taxon>Spermatophyta</taxon>
        <taxon>Magnoliopsida</taxon>
        <taxon>eudicotyledons</taxon>
        <taxon>Gunneridae</taxon>
        <taxon>Pentapetalae</taxon>
        <taxon>rosids</taxon>
        <taxon>malvids</taxon>
        <taxon>Brassicales</taxon>
        <taxon>Brassicaceae</taxon>
        <taxon>Camelineae</taxon>
        <taxon>Arabidopsis</taxon>
    </lineage>
</organism>
<name>A0A5S9X132_ARATH</name>